<accession>A0A176VS15</accession>
<protein>
    <submittedName>
        <fullName evidence="1">Uncharacterized protein</fullName>
    </submittedName>
</protein>
<dbReference type="Proteomes" id="UP000077202">
    <property type="component" value="Unassembled WGS sequence"/>
</dbReference>
<dbReference type="AlphaFoldDB" id="A0A176VS15"/>
<sequence>MVVRGGFKAFIHVQACQLAARGVDCKEIGIPIGLTEALSYRAIIISVSSLPEFPVIGGIALYVSQCQSGTLGEYSTSETLMNEAAVRSTERDSWGSGRSTVQACGELYRNGLLLKIWNDPIPAPPINCLRGKSRFAQSPR</sequence>
<keyword evidence="2" id="KW-1185">Reference proteome</keyword>
<comment type="caution">
    <text evidence="1">The sequence shown here is derived from an EMBL/GenBank/DDBJ whole genome shotgun (WGS) entry which is preliminary data.</text>
</comment>
<gene>
    <name evidence="1" type="ORF">AXG93_531s1300</name>
</gene>
<name>A0A176VS15_MARPO</name>
<proteinExistence type="predicted"/>
<organism evidence="1 2">
    <name type="scientific">Marchantia polymorpha subsp. ruderalis</name>
    <dbReference type="NCBI Taxonomy" id="1480154"/>
    <lineage>
        <taxon>Eukaryota</taxon>
        <taxon>Viridiplantae</taxon>
        <taxon>Streptophyta</taxon>
        <taxon>Embryophyta</taxon>
        <taxon>Marchantiophyta</taxon>
        <taxon>Marchantiopsida</taxon>
        <taxon>Marchantiidae</taxon>
        <taxon>Marchantiales</taxon>
        <taxon>Marchantiaceae</taxon>
        <taxon>Marchantia</taxon>
    </lineage>
</organism>
<evidence type="ECO:0000313" key="1">
    <source>
        <dbReference type="EMBL" id="OAE22646.1"/>
    </source>
</evidence>
<reference evidence="1" key="1">
    <citation type="submission" date="2016-03" db="EMBL/GenBank/DDBJ databases">
        <title>Mechanisms controlling the formation of the plant cell surface in tip-growing cells are functionally conserved among land plants.</title>
        <authorList>
            <person name="Honkanen S."/>
            <person name="Jones V.A."/>
            <person name="Morieri G."/>
            <person name="Champion C."/>
            <person name="Hetherington A.J."/>
            <person name="Kelly S."/>
            <person name="Saint-Marcoux D."/>
            <person name="Proust H."/>
            <person name="Prescott H."/>
            <person name="Dolan L."/>
        </authorList>
    </citation>
    <scope>NUCLEOTIDE SEQUENCE [LARGE SCALE GENOMIC DNA]</scope>
    <source>
        <tissue evidence="1">Whole gametophyte</tissue>
    </source>
</reference>
<evidence type="ECO:0000313" key="2">
    <source>
        <dbReference type="Proteomes" id="UP000077202"/>
    </source>
</evidence>
<dbReference type="EMBL" id="LVLJ01003104">
    <property type="protein sequence ID" value="OAE22646.1"/>
    <property type="molecule type" value="Genomic_DNA"/>
</dbReference>